<proteinExistence type="predicted"/>
<reference evidence="1 2" key="1">
    <citation type="submission" date="2024-02" db="EMBL/GenBank/DDBJ databases">
        <authorList>
            <person name="Vignale AGUSTIN F."/>
            <person name="Sosa J E."/>
            <person name="Modenutti C."/>
        </authorList>
    </citation>
    <scope>NUCLEOTIDE SEQUENCE [LARGE SCALE GENOMIC DNA]</scope>
</reference>
<name>A0ABC8TIQ5_9AQUA</name>
<gene>
    <name evidence="1" type="ORF">ILEXP_LOCUS38782</name>
</gene>
<keyword evidence="2" id="KW-1185">Reference proteome</keyword>
<accession>A0ABC8TIQ5</accession>
<evidence type="ECO:0000313" key="2">
    <source>
        <dbReference type="Proteomes" id="UP001642360"/>
    </source>
</evidence>
<comment type="caution">
    <text evidence="1">The sequence shown here is derived from an EMBL/GenBank/DDBJ whole genome shotgun (WGS) entry which is preliminary data.</text>
</comment>
<dbReference type="Proteomes" id="UP001642360">
    <property type="component" value="Unassembled WGS sequence"/>
</dbReference>
<dbReference type="AlphaFoldDB" id="A0ABC8TIQ5"/>
<organism evidence="1 2">
    <name type="scientific">Ilex paraguariensis</name>
    <name type="common">yerba mate</name>
    <dbReference type="NCBI Taxonomy" id="185542"/>
    <lineage>
        <taxon>Eukaryota</taxon>
        <taxon>Viridiplantae</taxon>
        <taxon>Streptophyta</taxon>
        <taxon>Embryophyta</taxon>
        <taxon>Tracheophyta</taxon>
        <taxon>Spermatophyta</taxon>
        <taxon>Magnoliopsida</taxon>
        <taxon>eudicotyledons</taxon>
        <taxon>Gunneridae</taxon>
        <taxon>Pentapetalae</taxon>
        <taxon>asterids</taxon>
        <taxon>campanulids</taxon>
        <taxon>Aquifoliales</taxon>
        <taxon>Aquifoliaceae</taxon>
        <taxon>Ilex</taxon>
    </lineage>
</organism>
<protein>
    <submittedName>
        <fullName evidence="1">Uncharacterized protein</fullName>
    </submittedName>
</protein>
<evidence type="ECO:0000313" key="1">
    <source>
        <dbReference type="EMBL" id="CAK9169339.1"/>
    </source>
</evidence>
<dbReference type="EMBL" id="CAUOFW020005280">
    <property type="protein sequence ID" value="CAK9169339.1"/>
    <property type="molecule type" value="Genomic_DNA"/>
</dbReference>
<sequence>MSNKKTRIIGVGDLTTTTGDNDQVSSVSKSELTEMSVTTIEITRLPRKDFQTLAALHHRTDDGIHVPRQMKLEVIFTSLDQYIIKDVRTNLKQTILRLRRGKEEFTKGEDYTLKA</sequence>